<dbReference type="InterPro" id="IPR043146">
    <property type="entry name" value="Penicillin_amidase_N_B-knob"/>
</dbReference>
<dbReference type="Gene3D" id="1.10.439.10">
    <property type="entry name" value="Penicillin Amidohydrolase, domain 1"/>
    <property type="match status" value="1"/>
</dbReference>
<dbReference type="RefSeq" id="WP_096797857.1">
    <property type="nucleotide sequence ID" value="NZ_CP023564.1"/>
</dbReference>
<evidence type="ECO:0000313" key="5">
    <source>
        <dbReference type="EMBL" id="ATG53378.1"/>
    </source>
</evidence>
<dbReference type="AlphaFoldDB" id="A0A291GT29"/>
<dbReference type="Gene3D" id="1.10.1400.10">
    <property type="match status" value="1"/>
</dbReference>
<dbReference type="Gene3D" id="2.30.120.10">
    <property type="match status" value="1"/>
</dbReference>
<proteinExistence type="inferred from homology"/>
<dbReference type="PANTHER" id="PTHR34218">
    <property type="entry name" value="PEPTIDASE S45 PENICILLIN AMIDASE"/>
    <property type="match status" value="1"/>
</dbReference>
<protein>
    <recommendedName>
        <fullName evidence="7">Penicillin amidase</fullName>
    </recommendedName>
</protein>
<comment type="similarity">
    <text evidence="1">Belongs to the peptidase S45 family.</text>
</comment>
<accession>A0A291GT29</accession>
<evidence type="ECO:0000256" key="3">
    <source>
        <dbReference type="ARBA" id="ARBA00022801"/>
    </source>
</evidence>
<dbReference type="KEGG" id="bgg:CFK41_00250"/>
<dbReference type="InterPro" id="IPR043147">
    <property type="entry name" value="Penicillin_amidase_A-knob"/>
</dbReference>
<keyword evidence="3" id="KW-0378">Hydrolase</keyword>
<evidence type="ECO:0008006" key="7">
    <source>
        <dbReference type="Google" id="ProtNLM"/>
    </source>
</evidence>
<dbReference type="GO" id="GO:0016811">
    <property type="term" value="F:hydrolase activity, acting on carbon-nitrogen (but not peptide) bonds, in linear amides"/>
    <property type="evidence" value="ECO:0007669"/>
    <property type="project" value="InterPro"/>
</dbReference>
<dbReference type="InterPro" id="IPR002692">
    <property type="entry name" value="S45"/>
</dbReference>
<dbReference type="PANTHER" id="PTHR34218:SF3">
    <property type="entry name" value="ACYL-HOMOSERINE LACTONE ACYLASE PVDQ"/>
    <property type="match status" value="1"/>
</dbReference>
<dbReference type="SUPFAM" id="SSF56235">
    <property type="entry name" value="N-terminal nucleophile aminohydrolases (Ntn hydrolases)"/>
    <property type="match status" value="1"/>
</dbReference>
<organism evidence="5 6">
    <name type="scientific">Brachybacterium ginsengisoli</name>
    <dbReference type="NCBI Taxonomy" id="1331682"/>
    <lineage>
        <taxon>Bacteria</taxon>
        <taxon>Bacillati</taxon>
        <taxon>Actinomycetota</taxon>
        <taxon>Actinomycetes</taxon>
        <taxon>Micrococcales</taxon>
        <taxon>Dermabacteraceae</taxon>
        <taxon>Brachybacterium</taxon>
    </lineage>
</organism>
<evidence type="ECO:0000256" key="4">
    <source>
        <dbReference type="ARBA" id="ARBA00023145"/>
    </source>
</evidence>
<dbReference type="EMBL" id="CP023564">
    <property type="protein sequence ID" value="ATG53378.1"/>
    <property type="molecule type" value="Genomic_DNA"/>
</dbReference>
<name>A0A291GT29_9MICO</name>
<dbReference type="Pfam" id="PF01804">
    <property type="entry name" value="Penicil_amidase"/>
    <property type="match status" value="1"/>
</dbReference>
<evidence type="ECO:0000313" key="6">
    <source>
        <dbReference type="Proteomes" id="UP000217889"/>
    </source>
</evidence>
<evidence type="ECO:0000256" key="1">
    <source>
        <dbReference type="ARBA" id="ARBA00006586"/>
    </source>
</evidence>
<keyword evidence="6" id="KW-1185">Reference proteome</keyword>
<reference evidence="5 6" key="1">
    <citation type="journal article" date="2014" name="Int. J. Syst. Evol. Microbiol.">
        <title>Brachybacterium ginsengisoli sp. nov., isolated from soil of a ginseng field.</title>
        <authorList>
            <person name="Hoang V.A."/>
            <person name="Kim Y.J."/>
            <person name="Nguyen N.L."/>
            <person name="Yang D.C."/>
        </authorList>
    </citation>
    <scope>NUCLEOTIDE SEQUENCE [LARGE SCALE GENOMIC DNA]</scope>
    <source>
        <strain evidence="5 6">DCY80</strain>
    </source>
</reference>
<dbReference type="GO" id="GO:0017000">
    <property type="term" value="P:antibiotic biosynthetic process"/>
    <property type="evidence" value="ECO:0007669"/>
    <property type="project" value="InterPro"/>
</dbReference>
<dbReference type="InterPro" id="IPR029055">
    <property type="entry name" value="Ntn_hydrolases_N"/>
</dbReference>
<dbReference type="OrthoDB" id="9759796at2"/>
<keyword evidence="4" id="KW-0865">Zymogen</keyword>
<keyword evidence="2" id="KW-0732">Signal</keyword>
<sequence>MRIDWDEHGTPTITAEDDLGACRGFGHAQALAHATAVLELYGIARGRAAALWGEEFLSGDVDHARLGLEAAVETWWLAQEEGTRQRLEAFCEGFNAACAEDPDLGGARREALPVTARDVVAHTLALFFGFARFWDQGLAFPTAGGEGLLGGGSSAWAVTAERSGTGEALLMINPHIPWVGPYRMFEARSVSPGRRCHGATPIGFPWQSFAHTPDVGWTHTVNPLPQLWVYELETAGDRYRLGEELVPVETHEHRVEVRDGEGVTVTERRSVHGPVTTAPDGATVALRIAGVLHRPVTTALESWWQMSLAGSVRELFAAQEQWPLPMFNIIAADSSGSIGAAFCGASPHRPGGSFEDSRHRLPGHERSLIWEELNPPHSLPRVIDPDCGWVQNVNETPWWFCDPPMDPADHPDGIAPAPDRIRDIRSPLSRARMAARDRIGLEDLLELKWDTRAHLADIVLDQLLAAAGADGDLVEAVRVLRDWDRHAEAESRGYLLFHLWAHDHFPVGEVVMDDNRLTPAQTPGGLPTGLRDPEEAVESLRRSVATLVGWGLPLDAAYGEVARIGEAPEDAPASGGPTYFGLFKCLEIVPGEGTWPAIGGDSWICLVRFGAEAQTASGLLLPGPASEPGWAAGRAPVPGAAARRYAAEELVPQAPWHRAASR</sequence>
<dbReference type="Gene3D" id="3.60.20.10">
    <property type="entry name" value="Glutamine Phosphoribosylpyrophosphate, subunit 1, domain 1"/>
    <property type="match status" value="1"/>
</dbReference>
<evidence type="ECO:0000256" key="2">
    <source>
        <dbReference type="ARBA" id="ARBA00022729"/>
    </source>
</evidence>
<gene>
    <name evidence="5" type="ORF">CFK41_00250</name>
</gene>
<dbReference type="Proteomes" id="UP000217889">
    <property type="component" value="Chromosome"/>
</dbReference>
<dbReference type="InterPro" id="IPR023343">
    <property type="entry name" value="Penicillin_amidase_dom1"/>
</dbReference>